<organism evidence="3 4">
    <name type="scientific">Halomonas citrativorans</name>
    <dbReference type="NCBI Taxonomy" id="2742612"/>
    <lineage>
        <taxon>Bacteria</taxon>
        <taxon>Pseudomonadati</taxon>
        <taxon>Pseudomonadota</taxon>
        <taxon>Gammaproteobacteria</taxon>
        <taxon>Oceanospirillales</taxon>
        <taxon>Halomonadaceae</taxon>
        <taxon>Halomonas</taxon>
    </lineage>
</organism>
<keyword evidence="3" id="KW-0560">Oxidoreductase</keyword>
<dbReference type="PANTHER" id="PTHR40057:SF1">
    <property type="entry name" value="SLR1162 PROTEIN"/>
    <property type="match status" value="1"/>
</dbReference>
<keyword evidence="1" id="KW-1133">Transmembrane helix</keyword>
<feature type="transmembrane region" description="Helical" evidence="1">
    <location>
        <begin position="130"/>
        <end position="148"/>
    </location>
</feature>
<keyword evidence="1" id="KW-0812">Transmembrane</keyword>
<keyword evidence="1" id="KW-0472">Membrane</keyword>
<accession>A0ABR9F8C0</accession>
<gene>
    <name evidence="3" type="ORF">EI163_01590</name>
</gene>
<evidence type="ECO:0000259" key="2">
    <source>
        <dbReference type="PROSITE" id="PS51725"/>
    </source>
</evidence>
<keyword evidence="3" id="KW-0503">Monooxygenase</keyword>
<comment type="caution">
    <text evidence="3">The sequence shown here is derived from an EMBL/GenBank/DDBJ whole genome shotgun (WGS) entry which is preliminary data.</text>
</comment>
<dbReference type="SUPFAM" id="SSF54909">
    <property type="entry name" value="Dimeric alpha+beta barrel"/>
    <property type="match status" value="1"/>
</dbReference>
<dbReference type="Pfam" id="PF03992">
    <property type="entry name" value="ABM"/>
    <property type="match status" value="1"/>
</dbReference>
<dbReference type="EMBL" id="RRZC01000001">
    <property type="protein sequence ID" value="MBE0402261.1"/>
    <property type="molecule type" value="Genomic_DNA"/>
</dbReference>
<dbReference type="PANTHER" id="PTHR40057">
    <property type="entry name" value="SLR1162 PROTEIN"/>
    <property type="match status" value="1"/>
</dbReference>
<feature type="domain" description="ABM" evidence="2">
    <location>
        <begin position="18"/>
        <end position="106"/>
    </location>
</feature>
<proteinExistence type="predicted"/>
<dbReference type="InterPro" id="IPR038762">
    <property type="entry name" value="ABM_predict"/>
</dbReference>
<protein>
    <submittedName>
        <fullName evidence="3">Antibiotic biosynthesis monooxygenase</fullName>
    </submittedName>
</protein>
<dbReference type="Gene3D" id="3.30.70.100">
    <property type="match status" value="1"/>
</dbReference>
<name>A0ABR9F8C0_9GAMM</name>
<dbReference type="GO" id="GO:0004497">
    <property type="term" value="F:monooxygenase activity"/>
    <property type="evidence" value="ECO:0007669"/>
    <property type="project" value="UniProtKB-KW"/>
</dbReference>
<dbReference type="Proteomes" id="UP000754821">
    <property type="component" value="Unassembled WGS sequence"/>
</dbReference>
<dbReference type="InterPro" id="IPR011008">
    <property type="entry name" value="Dimeric_a/b-barrel"/>
</dbReference>
<evidence type="ECO:0000313" key="3">
    <source>
        <dbReference type="EMBL" id="MBE0402261.1"/>
    </source>
</evidence>
<keyword evidence="4" id="KW-1185">Reference proteome</keyword>
<sequence>MNDKAAESVPSVHYNDGRSIIIKHTVRPEFRERYETWLKQIIAAAAEFPGHSGVHILRPSEGNDTFEIAVRFTSNSAAEAWLSSNIRKELLSSIVSALASDEQLEIKSGIDFWFTPPASKAKQPTRWKQWLITTAVIWPLTIIVPALYQPLFNIIPEISVWGVRHGITAATIVALVVYLIMPRVVRLVAGWLFR</sequence>
<evidence type="ECO:0000256" key="1">
    <source>
        <dbReference type="SAM" id="Phobius"/>
    </source>
</evidence>
<feature type="transmembrane region" description="Helical" evidence="1">
    <location>
        <begin position="168"/>
        <end position="193"/>
    </location>
</feature>
<reference evidence="3 4" key="1">
    <citation type="submission" date="2020-07" db="EMBL/GenBank/DDBJ databases">
        <title>Halophilic bacteria isolated from french cheeses.</title>
        <authorList>
            <person name="Kothe C.I."/>
            <person name="Farah-Kraiem B."/>
            <person name="Renault P."/>
            <person name="Dridi B."/>
        </authorList>
    </citation>
    <scope>NUCLEOTIDE SEQUENCE [LARGE SCALE GENOMIC DNA]</scope>
    <source>
        <strain evidence="3 4">FME16</strain>
    </source>
</reference>
<dbReference type="RefSeq" id="WP_087105599.1">
    <property type="nucleotide sequence ID" value="NZ_FUKM01000005.1"/>
</dbReference>
<dbReference type="InterPro" id="IPR007138">
    <property type="entry name" value="ABM_dom"/>
</dbReference>
<evidence type="ECO:0000313" key="4">
    <source>
        <dbReference type="Proteomes" id="UP000754821"/>
    </source>
</evidence>
<dbReference type="PROSITE" id="PS51725">
    <property type="entry name" value="ABM"/>
    <property type="match status" value="1"/>
</dbReference>